<accession>A0A0A8UVT1</accession>
<dbReference type="SUPFAM" id="SSF52172">
    <property type="entry name" value="CheY-like"/>
    <property type="match status" value="1"/>
</dbReference>
<dbReference type="Proteomes" id="UP000032803">
    <property type="component" value="Chromosome I"/>
</dbReference>
<dbReference type="Gene3D" id="3.40.50.2300">
    <property type="match status" value="1"/>
</dbReference>
<dbReference type="InterPro" id="IPR001789">
    <property type="entry name" value="Sig_transdc_resp-reg_receiver"/>
</dbReference>
<keyword evidence="1" id="KW-0597">Phosphoprotein</keyword>
<keyword evidence="4" id="KW-1185">Reference proteome</keyword>
<dbReference type="EMBL" id="LN681225">
    <property type="protein sequence ID" value="CEK10889.1"/>
    <property type="molecule type" value="Genomic_DNA"/>
</dbReference>
<reference evidence="4" key="1">
    <citation type="submission" date="2014-09" db="EMBL/GenBank/DDBJ databases">
        <authorList>
            <person name="Gomez-Valero L."/>
        </authorList>
    </citation>
    <scope>NUCLEOTIDE SEQUENCE [LARGE SCALE GENOMIC DNA]</scope>
    <source>
        <strain evidence="4">ATCC35250</strain>
    </source>
</reference>
<feature type="domain" description="Response regulatory" evidence="2">
    <location>
        <begin position="2"/>
        <end position="131"/>
    </location>
</feature>
<dbReference type="RefSeq" id="WP_045106183.1">
    <property type="nucleotide sequence ID" value="NZ_LN681225.1"/>
</dbReference>
<organism evidence="3 4">
    <name type="scientific">Legionella hackeliae</name>
    <dbReference type="NCBI Taxonomy" id="449"/>
    <lineage>
        <taxon>Bacteria</taxon>
        <taxon>Pseudomonadati</taxon>
        <taxon>Pseudomonadota</taxon>
        <taxon>Gammaproteobacteria</taxon>
        <taxon>Legionellales</taxon>
        <taxon>Legionellaceae</taxon>
        <taxon>Legionella</taxon>
    </lineage>
</organism>
<dbReference type="STRING" id="449.LHA_1857"/>
<evidence type="ECO:0000313" key="3">
    <source>
        <dbReference type="EMBL" id="CEK10889.1"/>
    </source>
</evidence>
<evidence type="ECO:0000313" key="4">
    <source>
        <dbReference type="Proteomes" id="UP000032803"/>
    </source>
</evidence>
<gene>
    <name evidence="3" type="ORF">LHA_1857</name>
</gene>
<evidence type="ECO:0000259" key="2">
    <source>
        <dbReference type="PROSITE" id="PS50110"/>
    </source>
</evidence>
<dbReference type="PATRIC" id="fig|449.7.peg.2275"/>
<dbReference type="InterPro" id="IPR011006">
    <property type="entry name" value="CheY-like_superfamily"/>
</dbReference>
<sequence>MKVVLVEDNPSLQMTMSLRLKKLSCSVKVFGSADEALPYLRDEVGNYDVVILDGNLIPRFPEKANQRKNGPDIAAELLKFNKDVIIIPWTDDKDMLAQFAKIFRHHGRIEWAELAKPISINNLVEVLTPYIESFSSTNSSKNSPTRPRAFTS</sequence>
<dbReference type="SMART" id="SM00448">
    <property type="entry name" value="REC"/>
    <property type="match status" value="1"/>
</dbReference>
<feature type="modified residue" description="4-aspartylphosphate" evidence="1">
    <location>
        <position position="53"/>
    </location>
</feature>
<proteinExistence type="predicted"/>
<dbReference type="AlphaFoldDB" id="A0A0A8UVT1"/>
<evidence type="ECO:0000256" key="1">
    <source>
        <dbReference type="PROSITE-ProRule" id="PRU00169"/>
    </source>
</evidence>
<dbReference type="CDD" id="cd00156">
    <property type="entry name" value="REC"/>
    <property type="match status" value="1"/>
</dbReference>
<name>A0A0A8UVT1_LEGHA</name>
<dbReference type="KEGG" id="lha:LHA_1857"/>
<protein>
    <recommendedName>
        <fullName evidence="2">Response regulatory domain-containing protein</fullName>
    </recommendedName>
</protein>
<dbReference type="GO" id="GO:0000160">
    <property type="term" value="P:phosphorelay signal transduction system"/>
    <property type="evidence" value="ECO:0007669"/>
    <property type="project" value="InterPro"/>
</dbReference>
<dbReference type="OrthoDB" id="5654114at2"/>
<dbReference type="PROSITE" id="PS50110">
    <property type="entry name" value="RESPONSE_REGULATORY"/>
    <property type="match status" value="1"/>
</dbReference>
<dbReference type="HOGENOM" id="CLU_1720055_0_0_6"/>